<dbReference type="Gene3D" id="3.30.420.10">
    <property type="entry name" value="Ribonuclease H-like superfamily/Ribonuclease H"/>
    <property type="match status" value="1"/>
</dbReference>
<dbReference type="InParanoid" id="A0A804JWF8"/>
<dbReference type="GO" id="GO:0003676">
    <property type="term" value="F:nucleic acid binding"/>
    <property type="evidence" value="ECO:0007669"/>
    <property type="project" value="InterPro"/>
</dbReference>
<keyword evidence="2" id="KW-1185">Reference proteome</keyword>
<evidence type="ECO:0000313" key="2">
    <source>
        <dbReference type="Proteomes" id="UP000012960"/>
    </source>
</evidence>
<protein>
    <submittedName>
        <fullName evidence="1">Uncharacterized protein</fullName>
    </submittedName>
</protein>
<dbReference type="OrthoDB" id="1934939at2759"/>
<dbReference type="PANTHER" id="PTHR48475:SF2">
    <property type="entry name" value="RIBONUCLEASE H"/>
    <property type="match status" value="1"/>
</dbReference>
<accession>A0A804JWF8</accession>
<dbReference type="Proteomes" id="UP000012960">
    <property type="component" value="Unplaced"/>
</dbReference>
<proteinExistence type="predicted"/>
<dbReference type="PANTHER" id="PTHR48475">
    <property type="entry name" value="RIBONUCLEASE H"/>
    <property type="match status" value="1"/>
</dbReference>
<dbReference type="AlphaFoldDB" id="A0A804JWF8"/>
<dbReference type="OMA" id="QRIERHY"/>
<organism evidence="1 2">
    <name type="scientific">Musa acuminata subsp. malaccensis</name>
    <name type="common">Wild banana</name>
    <name type="synonym">Musa malaccensis</name>
    <dbReference type="NCBI Taxonomy" id="214687"/>
    <lineage>
        <taxon>Eukaryota</taxon>
        <taxon>Viridiplantae</taxon>
        <taxon>Streptophyta</taxon>
        <taxon>Embryophyta</taxon>
        <taxon>Tracheophyta</taxon>
        <taxon>Spermatophyta</taxon>
        <taxon>Magnoliopsida</taxon>
        <taxon>Liliopsida</taxon>
        <taxon>Zingiberales</taxon>
        <taxon>Musaceae</taxon>
        <taxon>Musa</taxon>
    </lineage>
</organism>
<reference evidence="1" key="1">
    <citation type="submission" date="2021-05" db="UniProtKB">
        <authorList>
            <consortium name="EnsemblPlants"/>
        </authorList>
    </citation>
    <scope>IDENTIFICATION</scope>
    <source>
        <strain evidence="1">subsp. malaccensis</strain>
    </source>
</reference>
<dbReference type="InterPro" id="IPR036397">
    <property type="entry name" value="RNaseH_sf"/>
</dbReference>
<dbReference type="EnsemblPlants" id="Ma07_t16570.1">
    <property type="protein sequence ID" value="Ma07_p16570.1"/>
    <property type="gene ID" value="Ma07_g16570"/>
</dbReference>
<name>A0A804JWF8_MUSAM</name>
<dbReference type="Gramene" id="Ma07_t16570.1">
    <property type="protein sequence ID" value="Ma07_p16570.1"/>
    <property type="gene ID" value="Ma07_g16570"/>
</dbReference>
<evidence type="ECO:0000313" key="1">
    <source>
        <dbReference type="EnsemblPlants" id="Ma07_p16570.1"/>
    </source>
</evidence>
<sequence length="112" mass="12860">MNRAILEGLKRRVTGEHGAWVDELSSVLWVLRTTPKAASGESPFSLAFRTKVVLPPEMTFLTWQTNTFEENDSEEGLRANLNLLEERRAEAHLRTLAYKKAAARLYNRRVYP</sequence>